<accession>A0A1H6A4P9</accession>
<organism evidence="1 2">
    <name type="scientific">Thalassococcus halodurans</name>
    <dbReference type="NCBI Taxonomy" id="373675"/>
    <lineage>
        <taxon>Bacteria</taxon>
        <taxon>Pseudomonadati</taxon>
        <taxon>Pseudomonadota</taxon>
        <taxon>Alphaproteobacteria</taxon>
        <taxon>Rhodobacterales</taxon>
        <taxon>Roseobacteraceae</taxon>
        <taxon>Thalassococcus</taxon>
    </lineage>
</organism>
<dbReference type="RefSeq" id="WP_103911132.1">
    <property type="nucleotide sequence ID" value="NZ_FNUZ01000004.1"/>
</dbReference>
<dbReference type="InterPro" id="IPR010412">
    <property type="entry name" value="DUF1007"/>
</dbReference>
<evidence type="ECO:0000313" key="2">
    <source>
        <dbReference type="Proteomes" id="UP000236752"/>
    </source>
</evidence>
<dbReference type="Proteomes" id="UP000236752">
    <property type="component" value="Unassembled WGS sequence"/>
</dbReference>
<sequence>MIRTAAFLLALPTLGFAHPHIFVDTDMILRVDEEGALYEVELAFAYDEFFSLLIIEDMGVDPDGDGILTEAEKAKLFGFDVANWPDGFEGDFYVGVNGENVSMQRSMAIGLDVVDGKLVATQTRPIPFVDASLAVIRQYDPTFYVHYTLQNVSVEGPCESNVDAHDPSAGDRAVEEALKTVSDDVIDTLELGIYYADTIRLTCSAGS</sequence>
<dbReference type="Pfam" id="PF06226">
    <property type="entry name" value="DUF1007"/>
    <property type="match status" value="1"/>
</dbReference>
<dbReference type="OrthoDB" id="1679673at2"/>
<keyword evidence="2" id="KW-1185">Reference proteome</keyword>
<evidence type="ECO:0000313" key="1">
    <source>
        <dbReference type="EMBL" id="SEG43194.1"/>
    </source>
</evidence>
<dbReference type="EMBL" id="FNUZ01000004">
    <property type="protein sequence ID" value="SEG43194.1"/>
    <property type="molecule type" value="Genomic_DNA"/>
</dbReference>
<proteinExistence type="predicted"/>
<name>A0A1H6A4P9_9RHOB</name>
<reference evidence="1 2" key="1">
    <citation type="submission" date="2016-10" db="EMBL/GenBank/DDBJ databases">
        <authorList>
            <person name="de Groot N.N."/>
        </authorList>
    </citation>
    <scope>NUCLEOTIDE SEQUENCE [LARGE SCALE GENOMIC DNA]</scope>
    <source>
        <strain evidence="1 2">DSM 26915</strain>
    </source>
</reference>
<protein>
    <submittedName>
        <fullName evidence="1">ABC-type uncharacterized transport system, substrate-binding protein</fullName>
    </submittedName>
</protein>
<gene>
    <name evidence="1" type="ORF">SAMN04488045_2818</name>
</gene>
<dbReference type="AlphaFoldDB" id="A0A1H6A4P9"/>